<dbReference type="RefSeq" id="WP_171578304.1">
    <property type="nucleotide sequence ID" value="NZ_JAAVLX010000002.1"/>
</dbReference>
<gene>
    <name evidence="2" type="ORF">HCN58_05345</name>
</gene>
<sequence length="112" mass="12261">MARDRKDLGARKFVRVDLRKPGFLIPAPDAAWIKCYILDISENGACLDVGDLAVPKVFGLSLTAGGEVRRVCTLIWRRGELVGVRFISARELRQGVAPPSESDTASRKAHAD</sequence>
<reference evidence="2 3" key="1">
    <citation type="submission" date="2020-03" db="EMBL/GenBank/DDBJ databases">
        <title>Bradyrhizobium diversity isolated from nodules of Indigofera sp.</title>
        <authorList>
            <person name="Klepa M."/>
            <person name="Helene L."/>
            <person name="Hungria M."/>
        </authorList>
    </citation>
    <scope>NUCLEOTIDE SEQUENCE [LARGE SCALE GENOMIC DNA]</scope>
    <source>
        <strain evidence="2 3">WSM 1791</strain>
    </source>
</reference>
<protein>
    <submittedName>
        <fullName evidence="2">PilZ domain-containing protein</fullName>
    </submittedName>
</protein>
<evidence type="ECO:0000259" key="1">
    <source>
        <dbReference type="Pfam" id="PF07238"/>
    </source>
</evidence>
<name>A0A7Y4GP50_9BRAD</name>
<organism evidence="2 3">
    <name type="scientific">Bradyrhizobium australiense</name>
    <dbReference type="NCBI Taxonomy" id="2721161"/>
    <lineage>
        <taxon>Bacteria</taxon>
        <taxon>Pseudomonadati</taxon>
        <taxon>Pseudomonadota</taxon>
        <taxon>Alphaproteobacteria</taxon>
        <taxon>Hyphomicrobiales</taxon>
        <taxon>Nitrobacteraceae</taxon>
        <taxon>Bradyrhizobium</taxon>
    </lineage>
</organism>
<dbReference type="SUPFAM" id="SSF141371">
    <property type="entry name" value="PilZ domain-like"/>
    <property type="match status" value="1"/>
</dbReference>
<evidence type="ECO:0000313" key="3">
    <source>
        <dbReference type="Proteomes" id="UP000544122"/>
    </source>
</evidence>
<accession>A0A7Y4GP50</accession>
<feature type="domain" description="PilZ" evidence="1">
    <location>
        <begin position="11"/>
        <end position="89"/>
    </location>
</feature>
<dbReference type="EMBL" id="JAAVLX010000002">
    <property type="protein sequence ID" value="NOJ39038.1"/>
    <property type="molecule type" value="Genomic_DNA"/>
</dbReference>
<dbReference type="InterPro" id="IPR009875">
    <property type="entry name" value="PilZ_domain"/>
</dbReference>
<dbReference type="GO" id="GO:0035438">
    <property type="term" value="F:cyclic-di-GMP binding"/>
    <property type="evidence" value="ECO:0007669"/>
    <property type="project" value="InterPro"/>
</dbReference>
<dbReference type="AlphaFoldDB" id="A0A7Y4GP50"/>
<dbReference type="Pfam" id="PF07238">
    <property type="entry name" value="PilZ"/>
    <property type="match status" value="1"/>
</dbReference>
<evidence type="ECO:0000313" key="2">
    <source>
        <dbReference type="EMBL" id="NOJ39038.1"/>
    </source>
</evidence>
<comment type="caution">
    <text evidence="2">The sequence shown here is derived from an EMBL/GenBank/DDBJ whole genome shotgun (WGS) entry which is preliminary data.</text>
</comment>
<proteinExistence type="predicted"/>
<keyword evidence="3" id="KW-1185">Reference proteome</keyword>
<dbReference type="Proteomes" id="UP000544122">
    <property type="component" value="Unassembled WGS sequence"/>
</dbReference>